<evidence type="ECO:0000313" key="1">
    <source>
        <dbReference type="EMBL" id="AXJ02499.1"/>
    </source>
</evidence>
<accession>A0A345UPU7</accession>
<dbReference type="KEGG" id="cprv:CYPRO_3266"/>
<dbReference type="EMBL" id="CP027806">
    <property type="protein sequence ID" value="AXJ02499.1"/>
    <property type="molecule type" value="Genomic_DNA"/>
</dbReference>
<dbReference type="AlphaFoldDB" id="A0A345UPU7"/>
<gene>
    <name evidence="1" type="ORF">CYPRO_3266</name>
</gene>
<evidence type="ECO:0000313" key="2">
    <source>
        <dbReference type="Proteomes" id="UP000254808"/>
    </source>
</evidence>
<name>A0A345UPU7_9BACT</name>
<sequence>MKREHGGDWGSAVFLGIIGFFKDVIEQGSKLANVFNRSCISFSIFDEAQPQKRTRF</sequence>
<protein>
    <submittedName>
        <fullName evidence="1">Uncharacterized protein</fullName>
    </submittedName>
</protein>
<organism evidence="1 2">
    <name type="scientific">Cyclonatronum proteinivorum</name>
    <dbReference type="NCBI Taxonomy" id="1457365"/>
    <lineage>
        <taxon>Bacteria</taxon>
        <taxon>Pseudomonadati</taxon>
        <taxon>Balneolota</taxon>
        <taxon>Balneolia</taxon>
        <taxon>Balneolales</taxon>
        <taxon>Cyclonatronaceae</taxon>
        <taxon>Cyclonatronum</taxon>
    </lineage>
</organism>
<dbReference type="Proteomes" id="UP000254808">
    <property type="component" value="Chromosome"/>
</dbReference>
<reference evidence="1 2" key="1">
    <citation type="submission" date="2018-03" db="EMBL/GenBank/DDBJ databases">
        <title>Phenotypic and genomic properties of Cyclonatronum proteinivorum gen. nov., sp. nov., a haloalkaliphilic bacteroidete from soda lakes possessing Na+-translocating rhodopsin.</title>
        <authorList>
            <person name="Toshchakov S.V."/>
            <person name="Korzhenkov A."/>
            <person name="Samarov N.I."/>
            <person name="Kublanov I.V."/>
            <person name="Muntyan M.S."/>
            <person name="Sorokin D.Y."/>
        </authorList>
    </citation>
    <scope>NUCLEOTIDE SEQUENCE [LARGE SCALE GENOMIC DNA]</scope>
    <source>
        <strain evidence="1 2">Omega</strain>
    </source>
</reference>
<keyword evidence="2" id="KW-1185">Reference proteome</keyword>
<proteinExistence type="predicted"/>